<keyword evidence="2 5" id="KW-0812">Transmembrane</keyword>
<sequence length="471" mass="48136">MTDKTPGWGALLSGKDGIRSLALAGGVALHAINVYLVTTILPSVVRDIGGLDYYAWNTTLFVIASIVGASLASRLLRRAGPRRAYVMAAALFGFGTLICALAPSMPVMLGGRLVQGAGGGVLLALTYAMIRIVFPPALWPRAMGLVSGMWGVATLIGPALGGIFADLDAWRWAFGSVIPAVILFAVLAFMVLPAENPAETPDDRPGRLPAFQLALLCVIVLTVSVASASSSLAVNLSGMVISLLLMAALVMAERRAEVRLFPRGSLSLKTQLGLVFATMSFLSITVTSSEIFVPLFLQVLHGQSPLVAGYLAAIMGGAWSVGSIACSGARGAAVPRIILAAPLLAIAGMVGLAILVPPGSTGGFVAIASISVALSLVGLGVGSGWPHLLTQVLQVAPADEQVLASASITTVQLFATAVGAALAGMVANMGGLTDPGGFTGTSAASLWLFVVFAIAPVLGLFTALRVARALR</sequence>
<dbReference type="InterPro" id="IPR011701">
    <property type="entry name" value="MFS"/>
</dbReference>
<feature type="transmembrane region" description="Helical" evidence="5">
    <location>
        <begin position="446"/>
        <end position="467"/>
    </location>
</feature>
<dbReference type="GO" id="GO:0022857">
    <property type="term" value="F:transmembrane transporter activity"/>
    <property type="evidence" value="ECO:0007669"/>
    <property type="project" value="InterPro"/>
</dbReference>
<feature type="transmembrane region" description="Helical" evidence="5">
    <location>
        <begin position="109"/>
        <end position="130"/>
    </location>
</feature>
<feature type="transmembrane region" description="Helical" evidence="5">
    <location>
        <begin position="170"/>
        <end position="194"/>
    </location>
</feature>
<evidence type="ECO:0000313" key="8">
    <source>
        <dbReference type="Proteomes" id="UP000316225"/>
    </source>
</evidence>
<feature type="transmembrane region" description="Helical" evidence="5">
    <location>
        <begin position="272"/>
        <end position="295"/>
    </location>
</feature>
<evidence type="ECO:0000259" key="6">
    <source>
        <dbReference type="PROSITE" id="PS50850"/>
    </source>
</evidence>
<feature type="transmembrane region" description="Helical" evidence="5">
    <location>
        <begin position="53"/>
        <end position="72"/>
    </location>
</feature>
<dbReference type="Proteomes" id="UP000316225">
    <property type="component" value="Unassembled WGS sequence"/>
</dbReference>
<dbReference type="InterPro" id="IPR036259">
    <property type="entry name" value="MFS_trans_sf"/>
</dbReference>
<dbReference type="PANTHER" id="PTHR23501:SF154">
    <property type="entry name" value="MULTIDRUG-EFFLUX TRANSPORTER RV1634-RELATED"/>
    <property type="match status" value="1"/>
</dbReference>
<gene>
    <name evidence="7" type="ORF">IQ24_02095</name>
</gene>
<dbReference type="OrthoDB" id="9812221at2"/>
<evidence type="ECO:0000256" key="3">
    <source>
        <dbReference type="ARBA" id="ARBA00022989"/>
    </source>
</evidence>
<protein>
    <submittedName>
        <fullName evidence="7">Putative MFS family arabinose efflux permease</fullName>
    </submittedName>
</protein>
<dbReference type="InterPro" id="IPR001958">
    <property type="entry name" value="Tet-R_TetA/multi-R_MdtG-like"/>
</dbReference>
<evidence type="ECO:0000256" key="4">
    <source>
        <dbReference type="ARBA" id="ARBA00023136"/>
    </source>
</evidence>
<accession>A0A562NNY7</accession>
<dbReference type="InterPro" id="IPR020846">
    <property type="entry name" value="MFS_dom"/>
</dbReference>
<keyword evidence="4 5" id="KW-0472">Membrane</keyword>
<feature type="transmembrane region" description="Helical" evidence="5">
    <location>
        <begin position="362"/>
        <end position="381"/>
    </location>
</feature>
<dbReference type="RefSeq" id="WP_145397911.1">
    <property type="nucleotide sequence ID" value="NZ_VLKU01000006.1"/>
</dbReference>
<feature type="transmembrane region" description="Helical" evidence="5">
    <location>
        <begin position="206"/>
        <end position="226"/>
    </location>
</feature>
<evidence type="ECO:0000256" key="2">
    <source>
        <dbReference type="ARBA" id="ARBA00022692"/>
    </source>
</evidence>
<feature type="transmembrane region" description="Helical" evidence="5">
    <location>
        <begin position="21"/>
        <end position="41"/>
    </location>
</feature>
<name>A0A562NNY7_9RHOB</name>
<dbReference type="PRINTS" id="PR01035">
    <property type="entry name" value="TCRTETA"/>
</dbReference>
<feature type="transmembrane region" description="Helical" evidence="5">
    <location>
        <begin position="142"/>
        <end position="164"/>
    </location>
</feature>
<dbReference type="PROSITE" id="PS50850">
    <property type="entry name" value="MFS"/>
    <property type="match status" value="1"/>
</dbReference>
<reference evidence="7 8" key="1">
    <citation type="journal article" date="2015" name="Stand. Genomic Sci.">
        <title>Genomic Encyclopedia of Bacterial and Archaeal Type Strains, Phase III: the genomes of soil and plant-associated and newly described type strains.</title>
        <authorList>
            <person name="Whitman W.B."/>
            <person name="Woyke T."/>
            <person name="Klenk H.P."/>
            <person name="Zhou Y."/>
            <person name="Lilburn T.G."/>
            <person name="Beck B.J."/>
            <person name="De Vos P."/>
            <person name="Vandamme P."/>
            <person name="Eisen J.A."/>
            <person name="Garrity G."/>
            <person name="Hugenholtz P."/>
            <person name="Kyrpides N.C."/>
        </authorList>
    </citation>
    <scope>NUCLEOTIDE SEQUENCE [LARGE SCALE GENOMIC DNA]</scope>
    <source>
        <strain evidence="7 8">CGMCC 1.5364</strain>
    </source>
</reference>
<dbReference type="Pfam" id="PF07690">
    <property type="entry name" value="MFS_1"/>
    <property type="match status" value="1"/>
</dbReference>
<evidence type="ECO:0000313" key="7">
    <source>
        <dbReference type="EMBL" id="TWI33731.1"/>
    </source>
</evidence>
<comment type="caution">
    <text evidence="7">The sequence shown here is derived from an EMBL/GenBank/DDBJ whole genome shotgun (WGS) entry which is preliminary data.</text>
</comment>
<dbReference type="GO" id="GO:0005886">
    <property type="term" value="C:plasma membrane"/>
    <property type="evidence" value="ECO:0007669"/>
    <property type="project" value="TreeGrafter"/>
</dbReference>
<evidence type="ECO:0000256" key="1">
    <source>
        <dbReference type="ARBA" id="ARBA00004141"/>
    </source>
</evidence>
<keyword evidence="8" id="KW-1185">Reference proteome</keyword>
<proteinExistence type="predicted"/>
<dbReference type="EMBL" id="VLKU01000006">
    <property type="protein sequence ID" value="TWI33731.1"/>
    <property type="molecule type" value="Genomic_DNA"/>
</dbReference>
<feature type="transmembrane region" description="Helical" evidence="5">
    <location>
        <begin position="402"/>
        <end position="426"/>
    </location>
</feature>
<keyword evidence="3 5" id="KW-1133">Transmembrane helix</keyword>
<evidence type="ECO:0000256" key="5">
    <source>
        <dbReference type="SAM" id="Phobius"/>
    </source>
</evidence>
<dbReference type="PANTHER" id="PTHR23501">
    <property type="entry name" value="MAJOR FACILITATOR SUPERFAMILY"/>
    <property type="match status" value="1"/>
</dbReference>
<feature type="transmembrane region" description="Helical" evidence="5">
    <location>
        <begin position="307"/>
        <end position="325"/>
    </location>
</feature>
<feature type="domain" description="Major facilitator superfamily (MFS) profile" evidence="6">
    <location>
        <begin position="19"/>
        <end position="471"/>
    </location>
</feature>
<comment type="subcellular location">
    <subcellularLocation>
        <location evidence="1">Membrane</location>
        <topology evidence="1">Multi-pass membrane protein</topology>
    </subcellularLocation>
</comment>
<feature type="transmembrane region" description="Helical" evidence="5">
    <location>
        <begin position="337"/>
        <end position="356"/>
    </location>
</feature>
<dbReference type="AlphaFoldDB" id="A0A562NNY7"/>
<dbReference type="SUPFAM" id="SSF103473">
    <property type="entry name" value="MFS general substrate transporter"/>
    <property type="match status" value="1"/>
</dbReference>
<feature type="transmembrane region" description="Helical" evidence="5">
    <location>
        <begin position="232"/>
        <end position="252"/>
    </location>
</feature>
<dbReference type="Gene3D" id="1.20.1250.20">
    <property type="entry name" value="MFS general substrate transporter like domains"/>
    <property type="match status" value="1"/>
</dbReference>
<organism evidence="7 8">
    <name type="scientific">Paracoccus sulfuroxidans</name>
    <dbReference type="NCBI Taxonomy" id="384678"/>
    <lineage>
        <taxon>Bacteria</taxon>
        <taxon>Pseudomonadati</taxon>
        <taxon>Pseudomonadota</taxon>
        <taxon>Alphaproteobacteria</taxon>
        <taxon>Rhodobacterales</taxon>
        <taxon>Paracoccaceae</taxon>
        <taxon>Paracoccus</taxon>
    </lineage>
</organism>
<feature type="transmembrane region" description="Helical" evidence="5">
    <location>
        <begin position="84"/>
        <end position="103"/>
    </location>
</feature>